<sequence length="521" mass="60251">MSDNLDQRSDWLEIAGDKNHPLHYENVYDASEYTAKVETFESDVTPEECTAILNNLWGKFEPTYYQYEWYKFFNQRENGRLKTHLDGIAIVHRRAGKSTSVPLCIVLPRMLEERGLYVHGFPSLTQARAAIWNGLGRVTRDPNEQAIPYLELFPKKLWKRKDNHAMTLELINGSVYRLVGVVGADGTANHLRGLNPIGVIADEYPEWKAGVFEEIFSPILAQNGGFSFKVGTPKGENHAHRDYLYNLEKNDDRHKAWLLSIEDTYYNTGEPVITKAYVDELIAKGMDPEIVMQEFYCSFKASASGSYYKHQMHAIDEEGRIGYVPHNPNLQTFASLDLAEGEDLMTAVIHQHPEPNKINIVDNFVSKDMASGQFTDMIKNKYQIDIWFLPWDGNKRQDRIDKLQSRVEMLKKQKGLNIIVIPKTNNVAENIEWVMEVLRFCWFDKERCRRLINDLRNYKRKKNSEGAFTKVAVHDQHSHNADAMRCMASAFKLDKIPVHALQRHKRIINLPKTAKYELRLK</sequence>
<keyword evidence="4" id="KW-0231">Viral genome packaging</keyword>
<evidence type="ECO:0000256" key="3">
    <source>
        <dbReference type="ARBA" id="ARBA00022840"/>
    </source>
</evidence>
<dbReference type="EMBL" id="LR796435">
    <property type="protein sequence ID" value="CAB4144380.1"/>
    <property type="molecule type" value="Genomic_DNA"/>
</dbReference>
<keyword evidence="2" id="KW-0547">Nucleotide-binding</keyword>
<organism evidence="6">
    <name type="scientific">uncultured Caudovirales phage</name>
    <dbReference type="NCBI Taxonomy" id="2100421"/>
    <lineage>
        <taxon>Viruses</taxon>
        <taxon>Duplodnaviria</taxon>
        <taxon>Heunggongvirae</taxon>
        <taxon>Uroviricota</taxon>
        <taxon>Caudoviricetes</taxon>
        <taxon>Peduoviridae</taxon>
        <taxon>Maltschvirus</taxon>
        <taxon>Maltschvirus maltsch</taxon>
    </lineage>
</organism>
<keyword evidence="3" id="KW-0067">ATP-binding</keyword>
<protein>
    <submittedName>
        <fullName evidence="6">Terminase RNaseH-like domain containing protein</fullName>
    </submittedName>
</protein>
<evidence type="ECO:0000256" key="2">
    <source>
        <dbReference type="ARBA" id="ARBA00022741"/>
    </source>
</evidence>
<reference evidence="6" key="1">
    <citation type="submission" date="2020-04" db="EMBL/GenBank/DDBJ databases">
        <authorList>
            <person name="Chiriac C."/>
            <person name="Salcher M."/>
            <person name="Ghai R."/>
            <person name="Kavagutti S V."/>
        </authorList>
    </citation>
    <scope>NUCLEOTIDE SEQUENCE</scope>
</reference>
<name>A0A6J5MGW4_9CAUD</name>
<gene>
    <name evidence="6" type="ORF">UFOVP457_41</name>
</gene>
<keyword evidence="1" id="KW-1188">Viral release from host cell</keyword>
<dbReference type="Gene3D" id="3.30.420.280">
    <property type="match status" value="1"/>
</dbReference>
<evidence type="ECO:0000256" key="4">
    <source>
        <dbReference type="ARBA" id="ARBA00023219"/>
    </source>
</evidence>
<dbReference type="Gene3D" id="3.40.50.300">
    <property type="entry name" value="P-loop containing nucleotide triphosphate hydrolases"/>
    <property type="match status" value="1"/>
</dbReference>
<dbReference type="InterPro" id="IPR035421">
    <property type="entry name" value="Terminase_6C"/>
</dbReference>
<accession>A0A6J5MGW4</accession>
<evidence type="ECO:0000256" key="1">
    <source>
        <dbReference type="ARBA" id="ARBA00022612"/>
    </source>
</evidence>
<proteinExistence type="predicted"/>
<evidence type="ECO:0000259" key="5">
    <source>
        <dbReference type="Pfam" id="PF17289"/>
    </source>
</evidence>
<dbReference type="InterPro" id="IPR027417">
    <property type="entry name" value="P-loop_NTPase"/>
</dbReference>
<dbReference type="Pfam" id="PF17289">
    <property type="entry name" value="Terminase_6C"/>
    <property type="match status" value="1"/>
</dbReference>
<evidence type="ECO:0000313" key="6">
    <source>
        <dbReference type="EMBL" id="CAB4144380.1"/>
    </source>
</evidence>
<feature type="domain" description="Terminase large subunit gp17-like C-terminal" evidence="5">
    <location>
        <begin position="336"/>
        <end position="485"/>
    </location>
</feature>
<dbReference type="GO" id="GO:0005524">
    <property type="term" value="F:ATP binding"/>
    <property type="evidence" value="ECO:0007669"/>
    <property type="project" value="UniProtKB-KW"/>
</dbReference>